<accession>A0A176WJ61</accession>
<dbReference type="AlphaFoldDB" id="A0A176WJ61"/>
<name>A0A176WJ61_MARPO</name>
<evidence type="ECO:0000256" key="2">
    <source>
        <dbReference type="SAM" id="MobiDB-lite"/>
    </source>
</evidence>
<feature type="region of interest" description="Disordered" evidence="2">
    <location>
        <begin position="648"/>
        <end position="692"/>
    </location>
</feature>
<feature type="compositionally biased region" description="Basic and acidic residues" evidence="2">
    <location>
        <begin position="771"/>
        <end position="811"/>
    </location>
</feature>
<evidence type="ECO:0000256" key="1">
    <source>
        <dbReference type="SAM" id="Coils"/>
    </source>
</evidence>
<reference evidence="3" key="2">
    <citation type="journal article" date="2019" name="Curr. Biol.">
        <title>Chromatin organization in early land plants reveals an ancestral association between H3K27me3, transposons, and constitutive heterochromatin.</title>
        <authorList>
            <person name="Montgomery S.A."/>
            <person name="Tanizawa Y."/>
            <person name="Galik B."/>
            <person name="Wang N."/>
            <person name="Ito T."/>
            <person name="Mochizuki T."/>
            <person name="Akimcheva S."/>
            <person name="Bowman J."/>
            <person name="Cognat V."/>
            <person name="Drouard L."/>
            <person name="Ekker H."/>
            <person name="Houng S."/>
            <person name="Kohchi T."/>
            <person name="Lin S."/>
            <person name="Liu L.D."/>
            <person name="Nakamura Y."/>
            <person name="Valeeva L.R."/>
            <person name="Shakirov E.V."/>
            <person name="Shippen D.E."/>
            <person name="Wei W."/>
            <person name="Yagura M."/>
            <person name="Yamaoka S."/>
            <person name="Yamato K.T."/>
            <person name="Liu C."/>
            <person name="Berger F."/>
        </authorList>
    </citation>
    <scope>NUCLEOTIDE SEQUENCE [LARGE SCALE GENOMIC DNA]</scope>
    <source>
        <strain evidence="3">Tak-1</strain>
    </source>
</reference>
<protein>
    <submittedName>
        <fullName evidence="4">Uncharacterized protein</fullName>
    </submittedName>
</protein>
<proteinExistence type="predicted"/>
<keyword evidence="5" id="KW-1185">Reference proteome</keyword>
<feature type="region of interest" description="Disordered" evidence="2">
    <location>
        <begin position="771"/>
        <end position="827"/>
    </location>
</feature>
<evidence type="ECO:0000313" key="4">
    <source>
        <dbReference type="EMBL" id="OAE33260.1"/>
    </source>
</evidence>
<keyword evidence="1" id="KW-0175">Coiled coil</keyword>
<feature type="compositionally biased region" description="Basic and acidic residues" evidence="2">
    <location>
        <begin position="499"/>
        <end position="509"/>
    </location>
</feature>
<evidence type="ECO:0000313" key="5">
    <source>
        <dbReference type="Proteomes" id="UP000077202"/>
    </source>
</evidence>
<dbReference type="Proteomes" id="UP001162541">
    <property type="component" value="Chromosome 1"/>
</dbReference>
<evidence type="ECO:0000313" key="6">
    <source>
        <dbReference type="Proteomes" id="UP001162541"/>
    </source>
</evidence>
<dbReference type="EMBL" id="AP019866">
    <property type="protein sequence ID" value="BBN00044.1"/>
    <property type="molecule type" value="Genomic_DNA"/>
</dbReference>
<reference evidence="4 5" key="1">
    <citation type="submission" date="2016-03" db="EMBL/GenBank/DDBJ databases">
        <title>Mechanisms controlling the formation of the plant cell surface in tip-growing cells are functionally conserved among land plants.</title>
        <authorList>
            <person name="Honkanen S."/>
            <person name="Jones V.A."/>
            <person name="Morieri G."/>
            <person name="Champion C."/>
            <person name="Hetherington A.J."/>
            <person name="Kelly S."/>
            <person name="Saint-Marcoux D."/>
            <person name="Proust H."/>
            <person name="Prescott H."/>
            <person name="Dolan L."/>
        </authorList>
    </citation>
    <scope>NUCLEOTIDE SEQUENCE [LARGE SCALE GENOMIC DNA]</scope>
    <source>
        <strain evidence="5">cv. Tak-1 and cv. Tak-2</strain>
        <tissue evidence="4">Whole gametophyte</tissue>
    </source>
</reference>
<reference evidence="6" key="3">
    <citation type="journal article" date="2020" name="Curr. Biol.">
        <title>Chromatin organization in early land plants reveals an ancestral association between H3K27me3, transposons, and constitutive heterochromatin.</title>
        <authorList>
            <person name="Montgomery S.A."/>
            <person name="Tanizawa Y."/>
            <person name="Galik B."/>
            <person name="Wang N."/>
            <person name="Ito T."/>
            <person name="Mochizuki T."/>
            <person name="Akimcheva S."/>
            <person name="Bowman J.L."/>
            <person name="Cognat V."/>
            <person name="Marechal-Drouard L."/>
            <person name="Ekker H."/>
            <person name="Hong S.F."/>
            <person name="Kohchi T."/>
            <person name="Lin S.S."/>
            <person name="Liu L.D."/>
            <person name="Nakamura Y."/>
            <person name="Valeeva L.R."/>
            <person name="Shakirov E.V."/>
            <person name="Shippen D.E."/>
            <person name="Wei W.L."/>
            <person name="Yagura M."/>
            <person name="Yamaoka S."/>
            <person name="Yamato K.T."/>
            <person name="Liu C."/>
            <person name="Berger F."/>
        </authorList>
    </citation>
    <scope>NUCLEOTIDE SEQUENCE [LARGE SCALE GENOMIC DNA]</scope>
    <source>
        <strain evidence="6">Tak-1</strain>
    </source>
</reference>
<dbReference type="EMBL" id="LVLJ01000668">
    <property type="protein sequence ID" value="OAE33260.1"/>
    <property type="molecule type" value="Genomic_DNA"/>
</dbReference>
<feature type="region of interest" description="Disordered" evidence="2">
    <location>
        <begin position="498"/>
        <end position="565"/>
    </location>
</feature>
<feature type="coiled-coil region" evidence="1">
    <location>
        <begin position="72"/>
        <end position="124"/>
    </location>
</feature>
<gene>
    <name evidence="4" type="ORF">AXG93_1200s1220</name>
    <name evidence="3" type="ORF">Mp_1g25940</name>
</gene>
<feature type="region of interest" description="Disordered" evidence="2">
    <location>
        <begin position="706"/>
        <end position="757"/>
    </location>
</feature>
<feature type="region of interest" description="Disordered" evidence="2">
    <location>
        <begin position="957"/>
        <end position="976"/>
    </location>
</feature>
<feature type="compositionally biased region" description="Polar residues" evidence="2">
    <location>
        <begin position="733"/>
        <end position="742"/>
    </location>
</feature>
<feature type="coiled-coil region" evidence="1">
    <location>
        <begin position="150"/>
        <end position="187"/>
    </location>
</feature>
<evidence type="ECO:0000313" key="3">
    <source>
        <dbReference type="EMBL" id="BBN00044.1"/>
    </source>
</evidence>
<dbReference type="Proteomes" id="UP000077202">
    <property type="component" value="Unassembled WGS sequence"/>
</dbReference>
<organism evidence="4 5">
    <name type="scientific">Marchantia polymorpha subsp. ruderalis</name>
    <dbReference type="NCBI Taxonomy" id="1480154"/>
    <lineage>
        <taxon>Eukaryota</taxon>
        <taxon>Viridiplantae</taxon>
        <taxon>Streptophyta</taxon>
        <taxon>Embryophyta</taxon>
        <taxon>Marchantiophyta</taxon>
        <taxon>Marchantiopsida</taxon>
        <taxon>Marchantiidae</taxon>
        <taxon>Marchantiales</taxon>
        <taxon>Marchantiaceae</taxon>
        <taxon>Marchantia</taxon>
    </lineage>
</organism>
<sequence length="1069" mass="119371">MAGRLRTAEEDVRMRDAEILKLRDLVTSLEAEGMRLDSELRSSFTKLHNDKESAINEGRVLLSQLSRRDAEVALQSKQIEKLRATNANLSARQADYKEEIKRLKAEQRHEISDLHENLQEALASRHAKEMELASYTEKCSGLDQERQSLLLQLHQALERANLASQRAEELQGKLQSTAEKRARVSENVAGEMVEHLKRLTCHMKEIETSMDKTALGFPVGVFKKKAVAASLAKLSNKLAHAEAASLDILTHADSLNAPLKPGIQPGKEECGRQVSCGVPGESKESWSDGEHLPNQLEKGSSVKARGMAFTTFQKWVTWKWRWAASATKAERLKNQLMLKSVPTEAKIQIDESQQKGSELYNSGVDNKNLGDVFLKHKLVPLIMMAWRAFSKLSNLERVTDARNESLKKIISALPWWIRRVGERRALERCFFHWQLLALRANRAAIQEQQQTQTIVSSGPILQSKVERNQVPAVVPTAPLPFPVRTIYRDAEAQTAESLRSSEIEVKHEQNLSGTRAIAHRSRPEPKAAPPSVAKSETRSRFSGDAQRMSRNQETKSRINTTSAARPLNGFQTSFREELKELQDVVSREVDSVKQILPQRPRSTFGRLSGAGEVDPTKQALKSVFSVCNNLAQALDEVRAQLFGAESQTRDPTQWTAGGKMKRCSTKQSESQDDCEAGGSAFKGKDSGRQQDLPETIQHYALPIGRVGRYRSPHQKQPREAMAMTAGEGWPHSSGASSKTQLRTPRHPYGNSADQPHYLQEEKNSFYRYRNGRAESQTDRRPLERVRVQRHSARAERDNNHEFRSAEHEFQDQHPYGKPGVKLQHPQAGRDDGIQVRSEGLSKQQLLISDNSRVGGRVANFKTLAGKSDKDVSTSLSRPPPDCLHTTVVQILNQDNNKIGEVAIHTHPLNGGGGSGRGVCMSRGADARIPTREQSVKRGIGDSATITQEEMLPMPLEAREDHPRPSTAPGRSTDVCRPSLRPATAAALRFQPNSTIGRHTKAPNLGATHNFIASLRRKQCIGSDYAELLRAEIVRLREDRLSLEGKSLNMAINPQRELPSTGRPGWRNVY</sequence>